<dbReference type="Pfam" id="PF00450">
    <property type="entry name" value="Peptidase_S10"/>
    <property type="match status" value="1"/>
</dbReference>
<reference evidence="8 9" key="1">
    <citation type="submission" date="2023-08" db="EMBL/GenBank/DDBJ databases">
        <title>Black Yeasts Isolated from many extreme environments.</title>
        <authorList>
            <person name="Coleine C."/>
            <person name="Stajich J.E."/>
            <person name="Selbmann L."/>
        </authorList>
    </citation>
    <scope>NUCLEOTIDE SEQUENCE [LARGE SCALE GENOMIC DNA]</scope>
    <source>
        <strain evidence="8 9">CCFEE 5935</strain>
    </source>
</reference>
<evidence type="ECO:0000256" key="7">
    <source>
        <dbReference type="SAM" id="SignalP"/>
    </source>
</evidence>
<dbReference type="InterPro" id="IPR001563">
    <property type="entry name" value="Peptidase_S10"/>
</dbReference>
<evidence type="ECO:0000313" key="8">
    <source>
        <dbReference type="EMBL" id="KAK5172778.1"/>
    </source>
</evidence>
<dbReference type="GeneID" id="89924245"/>
<dbReference type="Gene3D" id="3.40.50.1820">
    <property type="entry name" value="alpha/beta hydrolase"/>
    <property type="match status" value="2"/>
</dbReference>
<dbReference type="PANTHER" id="PTHR11802">
    <property type="entry name" value="SERINE PROTEASE FAMILY S10 SERINE CARBOXYPEPTIDASE"/>
    <property type="match status" value="1"/>
</dbReference>
<dbReference type="InterPro" id="IPR029058">
    <property type="entry name" value="AB_hydrolase_fold"/>
</dbReference>
<evidence type="ECO:0000256" key="1">
    <source>
        <dbReference type="ARBA" id="ARBA00009431"/>
    </source>
</evidence>
<comment type="similarity">
    <text evidence="1">Belongs to the peptidase S10 family.</text>
</comment>
<dbReference type="RefSeq" id="XP_064661496.1">
    <property type="nucleotide sequence ID" value="XM_064800157.1"/>
</dbReference>
<dbReference type="EMBL" id="JAVRRT010000004">
    <property type="protein sequence ID" value="KAK5172778.1"/>
    <property type="molecule type" value="Genomic_DNA"/>
</dbReference>
<keyword evidence="3" id="KW-0645">Protease</keyword>
<dbReference type="Gene3D" id="1.10.287.410">
    <property type="match status" value="1"/>
</dbReference>
<comment type="caution">
    <text evidence="8">The sequence shown here is derived from an EMBL/GenBank/DDBJ whole genome shotgun (WGS) entry which is preliminary data.</text>
</comment>
<proteinExistence type="inferred from homology"/>
<evidence type="ECO:0000256" key="2">
    <source>
        <dbReference type="ARBA" id="ARBA00022645"/>
    </source>
</evidence>
<dbReference type="PANTHER" id="PTHR11802:SF64">
    <property type="entry name" value="CARBOXYPEPTIDASE"/>
    <property type="match status" value="1"/>
</dbReference>
<dbReference type="Proteomes" id="UP001337655">
    <property type="component" value="Unassembled WGS sequence"/>
</dbReference>
<accession>A0AAV9PK60</accession>
<name>A0AAV9PK60_9PEZI</name>
<dbReference type="PRINTS" id="PR00724">
    <property type="entry name" value="CRBOXYPTASEC"/>
</dbReference>
<keyword evidence="4" id="KW-0378">Hydrolase</keyword>
<evidence type="ECO:0000256" key="3">
    <source>
        <dbReference type="ARBA" id="ARBA00022670"/>
    </source>
</evidence>
<keyword evidence="7" id="KW-0732">Signal</keyword>
<evidence type="ECO:0000313" key="9">
    <source>
        <dbReference type="Proteomes" id="UP001337655"/>
    </source>
</evidence>
<feature type="region of interest" description="Disordered" evidence="6">
    <location>
        <begin position="546"/>
        <end position="565"/>
    </location>
</feature>
<keyword evidence="5" id="KW-0325">Glycoprotein</keyword>
<dbReference type="SUPFAM" id="SSF53474">
    <property type="entry name" value="alpha/beta-Hydrolases"/>
    <property type="match status" value="1"/>
</dbReference>
<organism evidence="8 9">
    <name type="scientific">Saxophila tyrrhenica</name>
    <dbReference type="NCBI Taxonomy" id="1690608"/>
    <lineage>
        <taxon>Eukaryota</taxon>
        <taxon>Fungi</taxon>
        <taxon>Dikarya</taxon>
        <taxon>Ascomycota</taxon>
        <taxon>Pezizomycotina</taxon>
        <taxon>Dothideomycetes</taxon>
        <taxon>Dothideomycetidae</taxon>
        <taxon>Mycosphaerellales</taxon>
        <taxon>Extremaceae</taxon>
        <taxon>Saxophila</taxon>
    </lineage>
</organism>
<feature type="chain" id="PRO_5043541449" evidence="7">
    <location>
        <begin position="21"/>
        <end position="589"/>
    </location>
</feature>
<dbReference type="GO" id="GO:0006508">
    <property type="term" value="P:proteolysis"/>
    <property type="evidence" value="ECO:0007669"/>
    <property type="project" value="UniProtKB-KW"/>
</dbReference>
<evidence type="ECO:0000256" key="6">
    <source>
        <dbReference type="SAM" id="MobiDB-lite"/>
    </source>
</evidence>
<protein>
    <submittedName>
        <fullName evidence="8">Uncharacterized protein</fullName>
    </submittedName>
</protein>
<dbReference type="GO" id="GO:0000324">
    <property type="term" value="C:fungal-type vacuole"/>
    <property type="evidence" value="ECO:0007669"/>
    <property type="project" value="TreeGrafter"/>
</dbReference>
<sequence length="589" mass="65177">MASLLKTALALPLFSALAQAAFVPAPTDLTETTGYYNQTVRYKQVPEGICELTPGVKSYSGYVDIEEHQHIFWWFFEARDVDPSTAPLTVWINGGPGSSSMIGLFQELGPCGVDSNGEVFSREYAWNNVSNMLFIDQPAQTGFSYSIPVPGYIGLSSQLVLLEEDVCPHYAHGCQTYSYPSPLYTVNSTQNAAPGMWKTLQGFMGAFPQYSRNGFHFATESYGGHYGPVFNEYIETQNALIDSGCLPNAHRIQLESVLIGNGWFDPLIQYEAFYNYTVNPGNTYGLTLPNGRVRNQMYNGMYGRGNCYDQTIQCRRSGRNDVCAKADNFCYLIVEYVLDVALGRDEYDVRELMPDPFPPTFYVDYLNTPKVQQAIGAYVNFSEGSSLGGGFSNTGDDDRLQGAVKDSKKLVDQGIYMVQFNGDADYVCNWIGNEVVAENINAPGFTSAGYANISTSDDIVHGVSKQSDNFAFVRIYEAGHEVPFYQPVVALEMFQRVINGYDVATGKTKIKQGAGFMTEGPAESTFREGNGTVQYEVVPTNATFNTTTNEPNSVGNSTRSAGKLRKRQRNWIPKPAGFKREYTAEFNGL</sequence>
<keyword evidence="2" id="KW-0121">Carboxypeptidase</keyword>
<keyword evidence="9" id="KW-1185">Reference proteome</keyword>
<evidence type="ECO:0000256" key="5">
    <source>
        <dbReference type="ARBA" id="ARBA00023180"/>
    </source>
</evidence>
<feature type="signal peptide" evidence="7">
    <location>
        <begin position="1"/>
        <end position="20"/>
    </location>
</feature>
<evidence type="ECO:0000256" key="4">
    <source>
        <dbReference type="ARBA" id="ARBA00022801"/>
    </source>
</evidence>
<gene>
    <name evidence="8" type="ORF">LTR77_002898</name>
</gene>
<feature type="compositionally biased region" description="Polar residues" evidence="6">
    <location>
        <begin position="546"/>
        <end position="560"/>
    </location>
</feature>
<dbReference type="AlphaFoldDB" id="A0AAV9PK60"/>
<dbReference type="GO" id="GO:0004185">
    <property type="term" value="F:serine-type carboxypeptidase activity"/>
    <property type="evidence" value="ECO:0007669"/>
    <property type="project" value="InterPro"/>
</dbReference>